<evidence type="ECO:0000256" key="8">
    <source>
        <dbReference type="ARBA" id="ARBA00022989"/>
    </source>
</evidence>
<dbReference type="PANTHER" id="PTHR45624:SF61">
    <property type="entry name" value="MITOCHONDRIAL BASIC AMINO ACIDS TRANSPORTER"/>
    <property type="match status" value="1"/>
</dbReference>
<dbReference type="GO" id="GO:0005743">
    <property type="term" value="C:mitochondrial inner membrane"/>
    <property type="evidence" value="ECO:0007669"/>
    <property type="project" value="UniProtKB-SubCell"/>
</dbReference>
<comment type="catalytic activity">
    <reaction evidence="16">
        <text>N(omega)-methyl-L-arginine(in) + L-arginine(out) = N(omega)-methyl-L-arginine(out) + L-arginine(in)</text>
        <dbReference type="Rhea" id="RHEA:72803"/>
        <dbReference type="ChEBI" id="CHEBI:32682"/>
        <dbReference type="ChEBI" id="CHEBI:114953"/>
    </reaction>
</comment>
<comment type="catalytic activity">
    <reaction evidence="14">
        <text>L-homoarginine(in) + L-arginine(out) = L-homoarginine(out) + L-arginine(in)</text>
        <dbReference type="Rhea" id="RHEA:72799"/>
        <dbReference type="ChEBI" id="CHEBI:32682"/>
        <dbReference type="ChEBI" id="CHEBI:143006"/>
    </reaction>
</comment>
<evidence type="ECO:0000256" key="2">
    <source>
        <dbReference type="ARBA" id="ARBA00006375"/>
    </source>
</evidence>
<evidence type="ECO:0000256" key="12">
    <source>
        <dbReference type="ARBA" id="ARBA00050592"/>
    </source>
</evidence>
<feature type="repeat" description="Solcar" evidence="22">
    <location>
        <begin position="223"/>
        <end position="306"/>
    </location>
</feature>
<sequence length="344" mass="38330">MATNNEDTSVVESKKSKEDHKREFKVFGIFEPTVHYFAGLVAGVAGVLAGHPLDTVKVRLQTQTQNKEIKEGYRGTIHCFSSIIRHEGVHGLFKGMSSPLASLTVINSIVFGVYGNTAKLFADQESITTHFVSGCTAGFVQTAIISPTELLKLRMQVQVDAMHRRYRSPIDCIQKMVKQHGILQLYRGVIATLARDVPSFGVYFASYDRMAKSLSCDNTLESLTNIQLLFAGGLAGVLSWVVNYPVDVIKSKFQSDDKFTSYMQAIKFTYKTEGYRGFFAGFNSTVLRAFPTNAATFFAVEWTYRMLSKVQDAIIERRKCQTAKVGGRSISESTVKKWFLLNSG</sequence>
<protein>
    <recommendedName>
        <fullName evidence="17">Mitochondrial basic amino acids transporter</fullName>
    </recommendedName>
    <alternativeName>
        <fullName evidence="21">Carnitine/acylcarnitine translocase-like</fullName>
    </alternativeName>
    <alternativeName>
        <fullName evidence="20">Mitochondrial carnitine/acylcarnitine carrier protein CACL</fullName>
    </alternativeName>
    <alternativeName>
        <fullName evidence="19">Mitochondrial ornithine transporter 3</fullName>
    </alternativeName>
    <alternativeName>
        <fullName evidence="18">Solute carrier family 25 member 29</fullName>
    </alternativeName>
</protein>
<keyword evidence="8 24" id="KW-1133">Transmembrane helix</keyword>
<dbReference type="Gene3D" id="1.50.40.10">
    <property type="entry name" value="Mitochondrial carrier domain"/>
    <property type="match status" value="1"/>
</dbReference>
<dbReference type="AlphaFoldDB" id="A0A0M3HRH7"/>
<feature type="repeat" description="Solcar" evidence="22">
    <location>
        <begin position="30"/>
        <end position="120"/>
    </location>
</feature>
<evidence type="ECO:0000256" key="3">
    <source>
        <dbReference type="ARBA" id="ARBA00022448"/>
    </source>
</evidence>
<evidence type="ECO:0000256" key="13">
    <source>
        <dbReference type="ARBA" id="ARBA00050768"/>
    </source>
</evidence>
<comment type="catalytic activity">
    <reaction evidence="12">
        <text>L-histidine(out) = L-histidine(in)</text>
        <dbReference type="Rhea" id="RHEA:72807"/>
        <dbReference type="ChEBI" id="CHEBI:57595"/>
    </reaction>
</comment>
<keyword evidence="3 23" id="KW-0813">Transport</keyword>
<evidence type="ECO:0000256" key="10">
    <source>
        <dbReference type="ARBA" id="ARBA00023136"/>
    </source>
</evidence>
<evidence type="ECO:0000256" key="1">
    <source>
        <dbReference type="ARBA" id="ARBA00004448"/>
    </source>
</evidence>
<comment type="subcellular location">
    <subcellularLocation>
        <location evidence="1">Mitochondrion inner membrane</location>
        <topology evidence="1">Multi-pass membrane protein</topology>
    </subcellularLocation>
</comment>
<dbReference type="PRINTS" id="PR00926">
    <property type="entry name" value="MITOCARRIER"/>
</dbReference>
<dbReference type="Pfam" id="PF00153">
    <property type="entry name" value="Mito_carr"/>
    <property type="match status" value="3"/>
</dbReference>
<evidence type="ECO:0000256" key="20">
    <source>
        <dbReference type="ARBA" id="ARBA00079387"/>
    </source>
</evidence>
<evidence type="ECO:0000256" key="19">
    <source>
        <dbReference type="ARBA" id="ARBA00078745"/>
    </source>
</evidence>
<dbReference type="GO" id="GO:1990575">
    <property type="term" value="P:mitochondrial L-ornithine transmembrane transport"/>
    <property type="evidence" value="ECO:0007669"/>
    <property type="project" value="TreeGrafter"/>
</dbReference>
<comment type="catalytic activity">
    <reaction evidence="11">
        <text>L-lysine(out) + L-arginine(in) = L-lysine(in) + L-arginine(out)</text>
        <dbReference type="Rhea" id="RHEA:70827"/>
        <dbReference type="ChEBI" id="CHEBI:32551"/>
        <dbReference type="ChEBI" id="CHEBI:32682"/>
    </reaction>
</comment>
<keyword evidence="25" id="KW-1185">Reference proteome</keyword>
<comment type="catalytic activity">
    <reaction evidence="15">
        <text>L-ornithine(in) + L-arginine(out) = L-ornithine(out) + L-arginine(in)</text>
        <dbReference type="Rhea" id="RHEA:34991"/>
        <dbReference type="ChEBI" id="CHEBI:32682"/>
        <dbReference type="ChEBI" id="CHEBI:46911"/>
    </reaction>
</comment>
<keyword evidence="4 22" id="KW-0812">Transmembrane</keyword>
<reference evidence="26" key="1">
    <citation type="submission" date="2017-02" db="UniProtKB">
        <authorList>
            <consortium name="WormBaseParasite"/>
        </authorList>
    </citation>
    <scope>IDENTIFICATION</scope>
</reference>
<evidence type="ECO:0000256" key="16">
    <source>
        <dbReference type="ARBA" id="ARBA00052673"/>
    </source>
</evidence>
<dbReference type="PROSITE" id="PS50920">
    <property type="entry name" value="SOLCAR"/>
    <property type="match status" value="3"/>
</dbReference>
<evidence type="ECO:0000313" key="25">
    <source>
        <dbReference type="Proteomes" id="UP000036681"/>
    </source>
</evidence>
<proteinExistence type="inferred from homology"/>
<evidence type="ECO:0000256" key="6">
    <source>
        <dbReference type="ARBA" id="ARBA00022792"/>
    </source>
</evidence>
<keyword evidence="5" id="KW-0677">Repeat</keyword>
<accession>A0A0M3HRH7</accession>
<feature type="repeat" description="Solcar" evidence="22">
    <location>
        <begin position="125"/>
        <end position="213"/>
    </location>
</feature>
<comment type="catalytic activity">
    <reaction evidence="13">
        <text>L-histidine(out) + L-arginine(in) = L-histidine(in) + L-arginine(out)</text>
        <dbReference type="Rhea" id="RHEA:71063"/>
        <dbReference type="ChEBI" id="CHEBI:32682"/>
        <dbReference type="ChEBI" id="CHEBI:57595"/>
    </reaction>
</comment>
<evidence type="ECO:0000256" key="24">
    <source>
        <dbReference type="SAM" id="Phobius"/>
    </source>
</evidence>
<evidence type="ECO:0000256" key="23">
    <source>
        <dbReference type="RuleBase" id="RU000488"/>
    </source>
</evidence>
<comment type="similarity">
    <text evidence="2 23">Belongs to the mitochondrial carrier (TC 2.A.29) family.</text>
</comment>
<feature type="transmembrane region" description="Helical" evidence="24">
    <location>
        <begin position="34"/>
        <end position="53"/>
    </location>
</feature>
<keyword evidence="9" id="KW-0496">Mitochondrion</keyword>
<dbReference type="PANTHER" id="PTHR45624">
    <property type="entry name" value="MITOCHONDRIAL BASIC AMINO ACIDS TRANSPORTER-RELATED"/>
    <property type="match status" value="1"/>
</dbReference>
<evidence type="ECO:0000256" key="9">
    <source>
        <dbReference type="ARBA" id="ARBA00023128"/>
    </source>
</evidence>
<keyword evidence="10 22" id="KW-0472">Membrane</keyword>
<name>A0A0M3HRH7_ASCLU</name>
<dbReference type="Proteomes" id="UP000036681">
    <property type="component" value="Unplaced"/>
</dbReference>
<organism evidence="25 26">
    <name type="scientific">Ascaris lumbricoides</name>
    <name type="common">Giant roundworm</name>
    <dbReference type="NCBI Taxonomy" id="6252"/>
    <lineage>
        <taxon>Eukaryota</taxon>
        <taxon>Metazoa</taxon>
        <taxon>Ecdysozoa</taxon>
        <taxon>Nematoda</taxon>
        <taxon>Chromadorea</taxon>
        <taxon>Rhabditida</taxon>
        <taxon>Spirurina</taxon>
        <taxon>Ascaridomorpha</taxon>
        <taxon>Ascaridoidea</taxon>
        <taxon>Ascarididae</taxon>
        <taxon>Ascaris</taxon>
    </lineage>
</organism>
<evidence type="ECO:0000256" key="15">
    <source>
        <dbReference type="ARBA" id="ARBA00051921"/>
    </source>
</evidence>
<evidence type="ECO:0000256" key="7">
    <source>
        <dbReference type="ARBA" id="ARBA00022970"/>
    </source>
</evidence>
<evidence type="ECO:0000256" key="18">
    <source>
        <dbReference type="ARBA" id="ARBA00076491"/>
    </source>
</evidence>
<keyword evidence="6" id="KW-0999">Mitochondrion inner membrane</keyword>
<evidence type="ECO:0000256" key="14">
    <source>
        <dbReference type="ARBA" id="ARBA00051045"/>
    </source>
</evidence>
<dbReference type="InterPro" id="IPR002067">
    <property type="entry name" value="MCP"/>
</dbReference>
<dbReference type="InterPro" id="IPR018108">
    <property type="entry name" value="MCP_transmembrane"/>
</dbReference>
<evidence type="ECO:0000256" key="4">
    <source>
        <dbReference type="ARBA" id="ARBA00022692"/>
    </source>
</evidence>
<evidence type="ECO:0000256" key="21">
    <source>
        <dbReference type="ARBA" id="ARBA00080567"/>
    </source>
</evidence>
<evidence type="ECO:0000256" key="22">
    <source>
        <dbReference type="PROSITE-ProRule" id="PRU00282"/>
    </source>
</evidence>
<dbReference type="GO" id="GO:0005289">
    <property type="term" value="F:high-affinity L-arginine transmembrane transporter activity"/>
    <property type="evidence" value="ECO:0007669"/>
    <property type="project" value="TreeGrafter"/>
</dbReference>
<evidence type="ECO:0000256" key="5">
    <source>
        <dbReference type="ARBA" id="ARBA00022737"/>
    </source>
</evidence>
<dbReference type="FunFam" id="1.50.40.10:FF:000037">
    <property type="entry name" value="Solute carrier family 25 member 29"/>
    <property type="match status" value="1"/>
</dbReference>
<evidence type="ECO:0000313" key="26">
    <source>
        <dbReference type="WBParaSite" id="ALUE_0000491301-mRNA-1"/>
    </source>
</evidence>
<dbReference type="InterPro" id="IPR050567">
    <property type="entry name" value="Mitochondrial_Carrier"/>
</dbReference>
<keyword evidence="7" id="KW-0029">Amino-acid transport</keyword>
<evidence type="ECO:0000256" key="17">
    <source>
        <dbReference type="ARBA" id="ARBA00071763"/>
    </source>
</evidence>
<dbReference type="SUPFAM" id="SSF103506">
    <property type="entry name" value="Mitochondrial carrier"/>
    <property type="match status" value="1"/>
</dbReference>
<dbReference type="WBParaSite" id="ALUE_0000491301-mRNA-1">
    <property type="protein sequence ID" value="ALUE_0000491301-mRNA-1"/>
    <property type="gene ID" value="ALUE_0000491301"/>
</dbReference>
<dbReference type="InterPro" id="IPR023395">
    <property type="entry name" value="MCP_dom_sf"/>
</dbReference>
<evidence type="ECO:0000256" key="11">
    <source>
        <dbReference type="ARBA" id="ARBA00049090"/>
    </source>
</evidence>